<feature type="region of interest" description="Disordered" evidence="1">
    <location>
        <begin position="398"/>
        <end position="425"/>
    </location>
</feature>
<name>A0A8H3FCY9_9LECA</name>
<evidence type="ECO:0000256" key="1">
    <source>
        <dbReference type="SAM" id="MobiDB-lite"/>
    </source>
</evidence>
<gene>
    <name evidence="2" type="ORF">ALECFALPRED_002054</name>
</gene>
<dbReference type="GO" id="GO:0030008">
    <property type="term" value="C:TRAPP complex"/>
    <property type="evidence" value="ECO:0007669"/>
    <property type="project" value="TreeGrafter"/>
</dbReference>
<dbReference type="Proteomes" id="UP000664203">
    <property type="component" value="Unassembled WGS sequence"/>
</dbReference>
<evidence type="ECO:0000313" key="2">
    <source>
        <dbReference type="EMBL" id="CAF9922264.1"/>
    </source>
</evidence>
<dbReference type="InterPro" id="IPR011990">
    <property type="entry name" value="TPR-like_helical_dom_sf"/>
</dbReference>
<dbReference type="SUPFAM" id="SSF48452">
    <property type="entry name" value="TPR-like"/>
    <property type="match status" value="1"/>
</dbReference>
<dbReference type="PANTHER" id="PTHR21581">
    <property type="entry name" value="D-ALANYL-D-ALANINE CARBOXYPEPTIDASE"/>
    <property type="match status" value="1"/>
</dbReference>
<dbReference type="PANTHER" id="PTHR21581:SF6">
    <property type="entry name" value="TRAFFICKING PROTEIN PARTICLE COMPLEX SUBUNIT 12"/>
    <property type="match status" value="1"/>
</dbReference>
<organism evidence="2 3">
    <name type="scientific">Alectoria fallacina</name>
    <dbReference type="NCBI Taxonomy" id="1903189"/>
    <lineage>
        <taxon>Eukaryota</taxon>
        <taxon>Fungi</taxon>
        <taxon>Dikarya</taxon>
        <taxon>Ascomycota</taxon>
        <taxon>Pezizomycotina</taxon>
        <taxon>Lecanoromycetes</taxon>
        <taxon>OSLEUM clade</taxon>
        <taxon>Lecanoromycetidae</taxon>
        <taxon>Lecanorales</taxon>
        <taxon>Lecanorineae</taxon>
        <taxon>Parmeliaceae</taxon>
        <taxon>Alectoria</taxon>
    </lineage>
</organism>
<proteinExistence type="predicted"/>
<reference evidence="2" key="1">
    <citation type="submission" date="2021-03" db="EMBL/GenBank/DDBJ databases">
        <authorList>
            <person name="Tagirdzhanova G."/>
        </authorList>
    </citation>
    <scope>NUCLEOTIDE SEQUENCE</scope>
</reference>
<dbReference type="AlphaFoldDB" id="A0A8H3FCY9"/>
<feature type="region of interest" description="Disordered" evidence="1">
    <location>
        <begin position="1"/>
        <end position="42"/>
    </location>
</feature>
<keyword evidence="3" id="KW-1185">Reference proteome</keyword>
<sequence>MASPQRLQVSSGSKRHSRNVSYNRAPLARRMTKGPLDSDDPLAVEAPQTPGSLTIEAANVPIPTTPFSPERPFAQPAVTATPPAPNKDFNYLLRPDIYHSLSQLDLPSHFQTPNRHTPLFAPIPTLLANHSFRSAATAATLRLCTPPAPLPEELFPLLYIRLACLTLINHLPFAAEESKVLQDINSPFYRDEITGKNVLPWELRVLAVRLQGVGYGDGRKSVGGYHDLASEARTEVKEAADPEEKQTWKERLKELGLCVANALIEMGDVGAAIRHLESLRPRNGKDEVLEGRLALFYIHVGNVDAARQCLSNCNTPNLKPLKPLLNMADGRYADAAEEWKALPSSDLTTHNLAVCLFYTGKVHETLELLDQLIGKGRSFHALIFNLATVYELCSEKGSQRKEELVERVSKNTEEKGGGERGAADL</sequence>
<accession>A0A8H3FCY9</accession>
<protein>
    <recommendedName>
        <fullName evidence="4">Tetratricopeptide repeat protein 15</fullName>
    </recommendedName>
</protein>
<dbReference type="EMBL" id="CAJPDR010000153">
    <property type="protein sequence ID" value="CAF9922264.1"/>
    <property type="molecule type" value="Genomic_DNA"/>
</dbReference>
<evidence type="ECO:0000313" key="3">
    <source>
        <dbReference type="Proteomes" id="UP000664203"/>
    </source>
</evidence>
<feature type="compositionally biased region" description="Polar residues" evidence="1">
    <location>
        <begin position="1"/>
        <end position="12"/>
    </location>
</feature>
<dbReference type="GO" id="GO:0005794">
    <property type="term" value="C:Golgi apparatus"/>
    <property type="evidence" value="ECO:0007669"/>
    <property type="project" value="TreeGrafter"/>
</dbReference>
<comment type="caution">
    <text evidence="2">The sequence shown here is derived from an EMBL/GenBank/DDBJ whole genome shotgun (WGS) entry which is preliminary data.</text>
</comment>
<dbReference type="OrthoDB" id="428342at2759"/>
<dbReference type="Gene3D" id="1.25.40.10">
    <property type="entry name" value="Tetratricopeptide repeat domain"/>
    <property type="match status" value="1"/>
</dbReference>
<evidence type="ECO:0008006" key="4">
    <source>
        <dbReference type="Google" id="ProtNLM"/>
    </source>
</evidence>